<gene>
    <name evidence="2" type="ORF">BVC80_9003g25</name>
</gene>
<reference evidence="2 3" key="1">
    <citation type="journal article" date="2017" name="Mol. Plant">
        <title>The Genome of Medicinal Plant Macleaya cordata Provides New Insights into Benzylisoquinoline Alkaloids Metabolism.</title>
        <authorList>
            <person name="Liu X."/>
            <person name="Liu Y."/>
            <person name="Huang P."/>
            <person name="Ma Y."/>
            <person name="Qing Z."/>
            <person name="Tang Q."/>
            <person name="Cao H."/>
            <person name="Cheng P."/>
            <person name="Zheng Y."/>
            <person name="Yuan Z."/>
            <person name="Zhou Y."/>
            <person name="Liu J."/>
            <person name="Tang Z."/>
            <person name="Zhuo Y."/>
            <person name="Zhang Y."/>
            <person name="Yu L."/>
            <person name="Huang J."/>
            <person name="Yang P."/>
            <person name="Peng Q."/>
            <person name="Zhang J."/>
            <person name="Jiang W."/>
            <person name="Zhang Z."/>
            <person name="Lin K."/>
            <person name="Ro D.K."/>
            <person name="Chen X."/>
            <person name="Xiong X."/>
            <person name="Shang Y."/>
            <person name="Huang S."/>
            <person name="Zeng J."/>
        </authorList>
    </citation>
    <scope>NUCLEOTIDE SEQUENCE [LARGE SCALE GENOMIC DNA]</scope>
    <source>
        <strain evidence="3">cv. BLH2017</strain>
        <tissue evidence="2">Root</tissue>
    </source>
</reference>
<dbReference type="EMBL" id="MVGT01001696">
    <property type="protein sequence ID" value="OVA11407.1"/>
    <property type="molecule type" value="Genomic_DNA"/>
</dbReference>
<keyword evidence="1" id="KW-0472">Membrane</keyword>
<accession>A0A200QLU6</accession>
<feature type="transmembrane region" description="Helical" evidence="1">
    <location>
        <begin position="12"/>
        <end position="32"/>
    </location>
</feature>
<evidence type="ECO:0000313" key="3">
    <source>
        <dbReference type="Proteomes" id="UP000195402"/>
    </source>
</evidence>
<keyword evidence="1" id="KW-1133">Transmembrane helix</keyword>
<dbReference type="Proteomes" id="UP000195402">
    <property type="component" value="Unassembled WGS sequence"/>
</dbReference>
<dbReference type="AlphaFoldDB" id="A0A200QLU6"/>
<dbReference type="InParanoid" id="A0A200QLU6"/>
<proteinExistence type="predicted"/>
<dbReference type="OrthoDB" id="10506148at2759"/>
<sequence>MVSSPARVSIRVIFVLLILAVAVYAGISQFVLEAQKSVGWYHDESDPGFEDVQSARKVGVMTTRRILRVVDSNEIR</sequence>
<comment type="caution">
    <text evidence="2">The sequence shown here is derived from an EMBL/GenBank/DDBJ whole genome shotgun (WGS) entry which is preliminary data.</text>
</comment>
<protein>
    <submittedName>
        <fullName evidence="2">Uncharacterized protein</fullName>
    </submittedName>
</protein>
<keyword evidence="3" id="KW-1185">Reference proteome</keyword>
<evidence type="ECO:0000256" key="1">
    <source>
        <dbReference type="SAM" id="Phobius"/>
    </source>
</evidence>
<evidence type="ECO:0000313" key="2">
    <source>
        <dbReference type="EMBL" id="OVA11407.1"/>
    </source>
</evidence>
<name>A0A200QLU6_MACCD</name>
<keyword evidence="1" id="KW-0812">Transmembrane</keyword>
<organism evidence="2 3">
    <name type="scientific">Macleaya cordata</name>
    <name type="common">Five-seeded plume-poppy</name>
    <name type="synonym">Bocconia cordata</name>
    <dbReference type="NCBI Taxonomy" id="56857"/>
    <lineage>
        <taxon>Eukaryota</taxon>
        <taxon>Viridiplantae</taxon>
        <taxon>Streptophyta</taxon>
        <taxon>Embryophyta</taxon>
        <taxon>Tracheophyta</taxon>
        <taxon>Spermatophyta</taxon>
        <taxon>Magnoliopsida</taxon>
        <taxon>Ranunculales</taxon>
        <taxon>Papaveraceae</taxon>
        <taxon>Papaveroideae</taxon>
        <taxon>Macleaya</taxon>
    </lineage>
</organism>